<evidence type="ECO:0000313" key="2">
    <source>
        <dbReference type="Proteomes" id="UP001499924"/>
    </source>
</evidence>
<evidence type="ECO:0000313" key="1">
    <source>
        <dbReference type="EMBL" id="GAA3184241.1"/>
    </source>
</evidence>
<dbReference type="Proteomes" id="UP001499924">
    <property type="component" value="Unassembled WGS sequence"/>
</dbReference>
<organism evidence="1 2">
    <name type="scientific">Blastococcus jejuensis</name>
    <dbReference type="NCBI Taxonomy" id="351224"/>
    <lineage>
        <taxon>Bacteria</taxon>
        <taxon>Bacillati</taxon>
        <taxon>Actinomycetota</taxon>
        <taxon>Actinomycetes</taxon>
        <taxon>Geodermatophilales</taxon>
        <taxon>Geodermatophilaceae</taxon>
        <taxon>Blastococcus</taxon>
    </lineage>
</organism>
<gene>
    <name evidence="1" type="ORF">GCM10010531_43060</name>
</gene>
<protein>
    <submittedName>
        <fullName evidence="1">Uncharacterized protein</fullName>
    </submittedName>
</protein>
<keyword evidence="2" id="KW-1185">Reference proteome</keyword>
<dbReference type="EMBL" id="BAAAVV010000019">
    <property type="protein sequence ID" value="GAA3184241.1"/>
    <property type="molecule type" value="Genomic_DNA"/>
</dbReference>
<reference evidence="2" key="1">
    <citation type="journal article" date="2019" name="Int. J. Syst. Evol. Microbiol.">
        <title>The Global Catalogue of Microorganisms (GCM) 10K type strain sequencing project: providing services to taxonomists for standard genome sequencing and annotation.</title>
        <authorList>
            <consortium name="The Broad Institute Genomics Platform"/>
            <consortium name="The Broad Institute Genome Sequencing Center for Infectious Disease"/>
            <person name="Wu L."/>
            <person name="Ma J."/>
        </authorList>
    </citation>
    <scope>NUCLEOTIDE SEQUENCE [LARGE SCALE GENOMIC DNA]</scope>
    <source>
        <strain evidence="2">JCM 15614</strain>
    </source>
</reference>
<sequence length="79" mass="8507">MPDWRDEVQDLPLEIRIKAGLVFELAADRVSGQPVEVTSRALRAVAVAEGIDSRHRWIDAAAAEIAGASAVGPRQEEAT</sequence>
<accession>A0ABP6PQZ8</accession>
<comment type="caution">
    <text evidence="1">The sequence shown here is derived from an EMBL/GenBank/DDBJ whole genome shotgun (WGS) entry which is preliminary data.</text>
</comment>
<name>A0ABP6PQZ8_9ACTN</name>
<proteinExistence type="predicted"/>